<feature type="domain" description="G-protein coupled receptors family 1 profile" evidence="9">
    <location>
        <begin position="36"/>
        <end position="277"/>
    </location>
</feature>
<keyword evidence="6" id="KW-0675">Receptor</keyword>
<comment type="subcellular location">
    <subcellularLocation>
        <location evidence="1">Membrane</location>
        <topology evidence="1">Multi-pass membrane protein</topology>
    </subcellularLocation>
</comment>
<protein>
    <recommendedName>
        <fullName evidence="9">G-protein coupled receptors family 1 profile domain-containing protein</fullName>
    </recommendedName>
</protein>
<evidence type="ECO:0000256" key="1">
    <source>
        <dbReference type="ARBA" id="ARBA00004141"/>
    </source>
</evidence>
<dbReference type="InterPro" id="IPR017452">
    <property type="entry name" value="GPCR_Rhodpsn_7TM"/>
</dbReference>
<keyword evidence="3 8" id="KW-1133">Transmembrane helix</keyword>
<name>A0AA88YAB2_PINIB</name>
<dbReference type="EMBL" id="VSWD01000008">
    <property type="protein sequence ID" value="KAK3095960.1"/>
    <property type="molecule type" value="Genomic_DNA"/>
</dbReference>
<dbReference type="Pfam" id="PF00001">
    <property type="entry name" value="7tm_1"/>
    <property type="match status" value="1"/>
</dbReference>
<keyword evidence="2 8" id="KW-0812">Transmembrane</keyword>
<evidence type="ECO:0000256" key="8">
    <source>
        <dbReference type="SAM" id="Phobius"/>
    </source>
</evidence>
<evidence type="ECO:0000256" key="6">
    <source>
        <dbReference type="ARBA" id="ARBA00023170"/>
    </source>
</evidence>
<proteinExistence type="predicted"/>
<sequence>MSDDDWAPTPIGNFSDVRWLTFFISITTVFVFGAIGNVATVLSIWRNKTLHTPTFMAIACLTFSDLFAVVSRYISLLYSFYLKQPTISWIFSLIYTMSLVLYICSTLHILLLSVMRYVLLVHPIRGLRLVTNRRIRYVSYFIWILSFTSCIPYFITMQSVYRNASADYLMETIVSFILAVIPPVIIISLHCAKLRAIRSPTTAQLHPHQARDMSYLVAFILGFQVIATVPSLVHFCFLFVQTSDSSALGTHPRWLPDFKLFVAFSMLVNHAADPIFYFALTPTARRICKKNWTQTKSIYRRCSKAASSFHHGNSATTSTFV</sequence>
<reference evidence="10" key="1">
    <citation type="submission" date="2019-08" db="EMBL/GenBank/DDBJ databases">
        <title>The improved chromosome-level genome for the pearl oyster Pinctada fucata martensii using PacBio sequencing and Hi-C.</title>
        <authorList>
            <person name="Zheng Z."/>
        </authorList>
    </citation>
    <scope>NUCLEOTIDE SEQUENCE</scope>
    <source>
        <strain evidence="10">ZZ-2019</strain>
        <tissue evidence="10">Adductor muscle</tissue>
    </source>
</reference>
<dbReference type="GO" id="GO:0004930">
    <property type="term" value="F:G protein-coupled receptor activity"/>
    <property type="evidence" value="ECO:0007669"/>
    <property type="project" value="UniProtKB-KW"/>
</dbReference>
<dbReference type="Gene3D" id="1.20.1070.10">
    <property type="entry name" value="Rhodopsin 7-helix transmembrane proteins"/>
    <property type="match status" value="1"/>
</dbReference>
<dbReference type="Proteomes" id="UP001186944">
    <property type="component" value="Unassembled WGS sequence"/>
</dbReference>
<organism evidence="10 11">
    <name type="scientific">Pinctada imbricata</name>
    <name type="common">Atlantic pearl-oyster</name>
    <name type="synonym">Pinctada martensii</name>
    <dbReference type="NCBI Taxonomy" id="66713"/>
    <lineage>
        <taxon>Eukaryota</taxon>
        <taxon>Metazoa</taxon>
        <taxon>Spiralia</taxon>
        <taxon>Lophotrochozoa</taxon>
        <taxon>Mollusca</taxon>
        <taxon>Bivalvia</taxon>
        <taxon>Autobranchia</taxon>
        <taxon>Pteriomorphia</taxon>
        <taxon>Pterioida</taxon>
        <taxon>Pterioidea</taxon>
        <taxon>Pteriidae</taxon>
        <taxon>Pinctada</taxon>
    </lineage>
</organism>
<feature type="transmembrane region" description="Helical" evidence="8">
    <location>
        <begin position="86"/>
        <end position="119"/>
    </location>
</feature>
<feature type="transmembrane region" description="Helical" evidence="8">
    <location>
        <begin position="54"/>
        <end position="74"/>
    </location>
</feature>
<dbReference type="SUPFAM" id="SSF81321">
    <property type="entry name" value="Family A G protein-coupled receptor-like"/>
    <property type="match status" value="1"/>
</dbReference>
<evidence type="ECO:0000259" key="9">
    <source>
        <dbReference type="PROSITE" id="PS50262"/>
    </source>
</evidence>
<comment type="caution">
    <text evidence="10">The sequence shown here is derived from an EMBL/GenBank/DDBJ whole genome shotgun (WGS) entry which is preliminary data.</text>
</comment>
<dbReference type="PRINTS" id="PR00237">
    <property type="entry name" value="GPCRRHODOPSN"/>
</dbReference>
<evidence type="ECO:0000256" key="2">
    <source>
        <dbReference type="ARBA" id="ARBA00022692"/>
    </source>
</evidence>
<keyword evidence="4" id="KW-0297">G-protein coupled receptor</keyword>
<feature type="transmembrane region" description="Helical" evidence="8">
    <location>
        <begin position="140"/>
        <end position="161"/>
    </location>
</feature>
<evidence type="ECO:0000313" key="11">
    <source>
        <dbReference type="Proteomes" id="UP001186944"/>
    </source>
</evidence>
<keyword evidence="5 8" id="KW-0472">Membrane</keyword>
<dbReference type="AlphaFoldDB" id="A0AA88YAB2"/>
<evidence type="ECO:0000256" key="7">
    <source>
        <dbReference type="ARBA" id="ARBA00023224"/>
    </source>
</evidence>
<dbReference type="CDD" id="cd00637">
    <property type="entry name" value="7tm_classA_rhodopsin-like"/>
    <property type="match status" value="1"/>
</dbReference>
<feature type="transmembrane region" description="Helical" evidence="8">
    <location>
        <begin position="20"/>
        <end position="42"/>
    </location>
</feature>
<dbReference type="GO" id="GO:0016020">
    <property type="term" value="C:membrane"/>
    <property type="evidence" value="ECO:0007669"/>
    <property type="project" value="UniProtKB-SubCell"/>
</dbReference>
<keyword evidence="7" id="KW-0807">Transducer</keyword>
<evidence type="ECO:0000313" key="10">
    <source>
        <dbReference type="EMBL" id="KAK3095960.1"/>
    </source>
</evidence>
<dbReference type="PANTHER" id="PTHR24243">
    <property type="entry name" value="G-PROTEIN COUPLED RECEPTOR"/>
    <property type="match status" value="1"/>
</dbReference>
<dbReference type="PROSITE" id="PS50262">
    <property type="entry name" value="G_PROTEIN_RECEP_F1_2"/>
    <property type="match status" value="1"/>
</dbReference>
<accession>A0AA88YAB2</accession>
<evidence type="ECO:0000256" key="3">
    <source>
        <dbReference type="ARBA" id="ARBA00022989"/>
    </source>
</evidence>
<gene>
    <name evidence="10" type="ORF">FSP39_021320</name>
</gene>
<evidence type="ECO:0000256" key="4">
    <source>
        <dbReference type="ARBA" id="ARBA00023040"/>
    </source>
</evidence>
<feature type="transmembrane region" description="Helical" evidence="8">
    <location>
        <begin position="213"/>
        <end position="240"/>
    </location>
</feature>
<feature type="transmembrane region" description="Helical" evidence="8">
    <location>
        <begin position="173"/>
        <end position="192"/>
    </location>
</feature>
<dbReference type="InterPro" id="IPR000276">
    <property type="entry name" value="GPCR_Rhodpsn"/>
</dbReference>
<dbReference type="PANTHER" id="PTHR24243:SF208">
    <property type="entry name" value="PYROKININ-1 RECEPTOR"/>
    <property type="match status" value="1"/>
</dbReference>
<keyword evidence="11" id="KW-1185">Reference proteome</keyword>
<feature type="transmembrane region" description="Helical" evidence="8">
    <location>
        <begin position="260"/>
        <end position="280"/>
    </location>
</feature>
<evidence type="ECO:0000256" key="5">
    <source>
        <dbReference type="ARBA" id="ARBA00023136"/>
    </source>
</evidence>